<evidence type="ECO:0000259" key="14">
    <source>
        <dbReference type="PROSITE" id="PS50857"/>
    </source>
</evidence>
<keyword evidence="13" id="KW-0812">Transmembrane</keyword>
<comment type="similarity">
    <text evidence="3">Belongs to the cytochrome c oxidase subunit 2 family.</text>
</comment>
<feature type="transmembrane region" description="Helical" evidence="13">
    <location>
        <begin position="17"/>
        <end position="42"/>
    </location>
</feature>
<reference evidence="15" key="1">
    <citation type="journal article" date="2019" name="Mitochondrial DNA Part B Resour">
        <title>Mitochondrial genome sequencing of the monogenean Heterobothrium okamotoi isolated from the tiger puffer Takifugu rubripes in North China.</title>
        <authorList>
            <person name="Li R."/>
            <person name="Zhou C."/>
            <person name="Ye S."/>
            <person name="Men L."/>
            <person name="Liu Y."/>
            <person name="Fu S."/>
        </authorList>
    </citation>
    <scope>NUCLEOTIDE SEQUENCE</scope>
</reference>
<reference evidence="15" key="2">
    <citation type="submission" date="2019-05" db="EMBL/GenBank/DDBJ databases">
        <authorList>
            <person name="Li R.R."/>
            <person name="Zhou C.C."/>
            <person name="Fu S.S."/>
        </authorList>
    </citation>
    <scope>NUCLEOTIDE SEQUENCE</scope>
</reference>
<keyword evidence="15" id="KW-0496">Mitochondrion</keyword>
<protein>
    <recommendedName>
        <fullName evidence="4">cytochrome-c oxidase</fullName>
        <ecNumber evidence="4">7.1.1.9</ecNumber>
    </recommendedName>
    <alternativeName>
        <fullName evidence="11">Cytochrome c oxidase polypeptide II</fullName>
    </alternativeName>
</protein>
<evidence type="ECO:0000256" key="4">
    <source>
        <dbReference type="ARBA" id="ARBA00012949"/>
    </source>
</evidence>
<proteinExistence type="inferred from homology"/>
<dbReference type="GO" id="GO:0016020">
    <property type="term" value="C:membrane"/>
    <property type="evidence" value="ECO:0007669"/>
    <property type="project" value="UniProtKB-SubCell"/>
</dbReference>
<keyword evidence="5" id="KW-0813">Transport</keyword>
<keyword evidence="8" id="KW-0249">Electron transport</keyword>
<comment type="catalytic activity">
    <reaction evidence="12">
        <text>4 Fe(II)-[cytochrome c] + O2 + 8 H(+)(in) = 4 Fe(III)-[cytochrome c] + 2 H2O + 4 H(+)(out)</text>
        <dbReference type="Rhea" id="RHEA:11436"/>
        <dbReference type="Rhea" id="RHEA-COMP:10350"/>
        <dbReference type="Rhea" id="RHEA-COMP:14399"/>
        <dbReference type="ChEBI" id="CHEBI:15377"/>
        <dbReference type="ChEBI" id="CHEBI:15378"/>
        <dbReference type="ChEBI" id="CHEBI:15379"/>
        <dbReference type="ChEBI" id="CHEBI:29033"/>
        <dbReference type="ChEBI" id="CHEBI:29034"/>
        <dbReference type="EC" id="7.1.1.9"/>
    </reaction>
    <physiologicalReaction direction="left-to-right" evidence="12">
        <dbReference type="Rhea" id="RHEA:11437"/>
    </physiologicalReaction>
</comment>
<keyword evidence="6" id="KW-0479">Metal-binding</keyword>
<keyword evidence="10 13" id="KW-0472">Membrane</keyword>
<geneLocation type="mitochondrion" evidence="15"/>
<dbReference type="PANTHER" id="PTHR22888:SF9">
    <property type="entry name" value="CYTOCHROME C OXIDASE SUBUNIT 2"/>
    <property type="match status" value="1"/>
</dbReference>
<evidence type="ECO:0000256" key="10">
    <source>
        <dbReference type="ARBA" id="ARBA00023136"/>
    </source>
</evidence>
<dbReference type="Pfam" id="PF00116">
    <property type="entry name" value="COX2"/>
    <property type="match status" value="1"/>
</dbReference>
<evidence type="ECO:0000256" key="6">
    <source>
        <dbReference type="ARBA" id="ARBA00022723"/>
    </source>
</evidence>
<dbReference type="RefSeq" id="YP_010155317.1">
    <property type="nucleotide sequence ID" value="NC_057207.1"/>
</dbReference>
<evidence type="ECO:0000256" key="1">
    <source>
        <dbReference type="ARBA" id="ARBA00001935"/>
    </source>
</evidence>
<dbReference type="PRINTS" id="PR01166">
    <property type="entry name" value="CYCOXIDASEII"/>
</dbReference>
<dbReference type="GO" id="GO:0042773">
    <property type="term" value="P:ATP synthesis coupled electron transport"/>
    <property type="evidence" value="ECO:0007669"/>
    <property type="project" value="TreeGrafter"/>
</dbReference>
<evidence type="ECO:0000256" key="11">
    <source>
        <dbReference type="ARBA" id="ARBA00031389"/>
    </source>
</evidence>
<gene>
    <name evidence="15" type="primary">COX2</name>
</gene>
<dbReference type="PROSITE" id="PS50857">
    <property type="entry name" value="COX2_CUA"/>
    <property type="match status" value="1"/>
</dbReference>
<keyword evidence="7" id="KW-0460">Magnesium</keyword>
<dbReference type="EC" id="7.1.1.9" evidence="4"/>
<evidence type="ECO:0000256" key="2">
    <source>
        <dbReference type="ARBA" id="ARBA00004370"/>
    </source>
</evidence>
<dbReference type="InterPro" id="IPR008972">
    <property type="entry name" value="Cupredoxin"/>
</dbReference>
<name>A0A7U0M8A1_9PLAT</name>
<feature type="transmembrane region" description="Helical" evidence="13">
    <location>
        <begin position="62"/>
        <end position="80"/>
    </location>
</feature>
<evidence type="ECO:0000256" key="7">
    <source>
        <dbReference type="ARBA" id="ARBA00022842"/>
    </source>
</evidence>
<feature type="domain" description="Cytochrome oxidase subunit II copper A binding" evidence="14">
    <location>
        <begin position="97"/>
        <end position="210"/>
    </location>
</feature>
<keyword evidence="9" id="KW-0186">Copper</keyword>
<evidence type="ECO:0000256" key="8">
    <source>
        <dbReference type="ARBA" id="ARBA00022982"/>
    </source>
</evidence>
<dbReference type="PROSITE" id="PS00078">
    <property type="entry name" value="COX2"/>
    <property type="match status" value="1"/>
</dbReference>
<dbReference type="GO" id="GO:0005507">
    <property type="term" value="F:copper ion binding"/>
    <property type="evidence" value="ECO:0007669"/>
    <property type="project" value="InterPro"/>
</dbReference>
<evidence type="ECO:0000256" key="13">
    <source>
        <dbReference type="SAM" id="Phobius"/>
    </source>
</evidence>
<evidence type="ECO:0000256" key="5">
    <source>
        <dbReference type="ARBA" id="ARBA00022448"/>
    </source>
</evidence>
<dbReference type="AlphaFoldDB" id="A0A7U0M8A1"/>
<evidence type="ECO:0000256" key="12">
    <source>
        <dbReference type="ARBA" id="ARBA00049512"/>
    </source>
</evidence>
<dbReference type="InterPro" id="IPR001505">
    <property type="entry name" value="Copper_CuA"/>
</dbReference>
<organism evidence="15">
    <name type="scientific">Heterobothrium okamotoi</name>
    <dbReference type="NCBI Taxonomy" id="263722"/>
    <lineage>
        <taxon>Eukaryota</taxon>
        <taxon>Metazoa</taxon>
        <taxon>Spiralia</taxon>
        <taxon>Lophotrochozoa</taxon>
        <taxon>Platyhelminthes</taxon>
        <taxon>Monogenea</taxon>
        <taxon>Polyopisthocotylea</taxon>
        <taxon>Mazocraeidea</taxon>
        <taxon>Diclidophoridae</taxon>
        <taxon>Heterobothrium</taxon>
    </lineage>
</organism>
<dbReference type="CTD" id="4513"/>
<dbReference type="GO" id="GO:0004129">
    <property type="term" value="F:cytochrome-c oxidase activity"/>
    <property type="evidence" value="ECO:0007669"/>
    <property type="project" value="UniProtKB-EC"/>
</dbReference>
<comment type="cofactor">
    <cofactor evidence="1">
        <name>Cu cation</name>
        <dbReference type="ChEBI" id="CHEBI:23378"/>
    </cofactor>
</comment>
<dbReference type="GeneID" id="67158469"/>
<evidence type="ECO:0000256" key="9">
    <source>
        <dbReference type="ARBA" id="ARBA00023008"/>
    </source>
</evidence>
<dbReference type="InterPro" id="IPR002429">
    <property type="entry name" value="CcO_II-like_C"/>
</dbReference>
<dbReference type="Gene3D" id="2.60.40.420">
    <property type="entry name" value="Cupredoxins - blue copper proteins"/>
    <property type="match status" value="1"/>
</dbReference>
<keyword evidence="13" id="KW-1133">Transmembrane helix</keyword>
<dbReference type="PANTHER" id="PTHR22888">
    <property type="entry name" value="CYTOCHROME C OXIDASE, SUBUNIT II"/>
    <property type="match status" value="1"/>
</dbReference>
<dbReference type="EMBL" id="MK948930">
    <property type="protein sequence ID" value="QQX28231.1"/>
    <property type="molecule type" value="Genomic_DNA"/>
</dbReference>
<evidence type="ECO:0000256" key="3">
    <source>
        <dbReference type="ARBA" id="ARBA00007866"/>
    </source>
</evidence>
<dbReference type="SUPFAM" id="SSF49503">
    <property type="entry name" value="Cupredoxins"/>
    <property type="match status" value="1"/>
</dbReference>
<sequence length="210" mass="22745">MTGNLYSFCSHTILDSLIIYSSCLSVFISVWTIGAIITNNYYSPKVVTSVFSRKSFDSVESALIGASSVLITLLIGLNLMTIRSHTPWQYNPGSFNGLTNSIDIIGRQWYWVYDASYNNNESVDSYISSVVDCADNGLNLKLGGVYGLNITSADVLHSFALPAANLKVDAVPGRINNVFLSANVGGRHVGYCSEFCGAGHSYMPIVVNVT</sequence>
<accession>A0A7U0M8A1</accession>
<dbReference type="InterPro" id="IPR045187">
    <property type="entry name" value="CcO_II"/>
</dbReference>
<comment type="subcellular location">
    <subcellularLocation>
        <location evidence="2">Membrane</location>
    </subcellularLocation>
</comment>
<evidence type="ECO:0000313" key="15">
    <source>
        <dbReference type="EMBL" id="QQX28231.1"/>
    </source>
</evidence>